<organism evidence="9 10">
    <name type="scientific">Lactuca sativa</name>
    <name type="common">Garden lettuce</name>
    <dbReference type="NCBI Taxonomy" id="4236"/>
    <lineage>
        <taxon>Eukaryota</taxon>
        <taxon>Viridiplantae</taxon>
        <taxon>Streptophyta</taxon>
        <taxon>Embryophyta</taxon>
        <taxon>Tracheophyta</taxon>
        <taxon>Spermatophyta</taxon>
        <taxon>Magnoliopsida</taxon>
        <taxon>eudicotyledons</taxon>
        <taxon>Gunneridae</taxon>
        <taxon>Pentapetalae</taxon>
        <taxon>asterids</taxon>
        <taxon>campanulids</taxon>
        <taxon>Asterales</taxon>
        <taxon>Asteraceae</taxon>
        <taxon>Cichorioideae</taxon>
        <taxon>Cichorieae</taxon>
        <taxon>Lactucinae</taxon>
        <taxon>Lactuca</taxon>
    </lineage>
</organism>
<feature type="compositionally biased region" description="Basic residues" evidence="7">
    <location>
        <begin position="29"/>
        <end position="40"/>
    </location>
</feature>
<evidence type="ECO:0000313" key="9">
    <source>
        <dbReference type="EMBL" id="KAJ0204363.1"/>
    </source>
</evidence>
<evidence type="ECO:0000256" key="6">
    <source>
        <dbReference type="ARBA" id="ARBA00030350"/>
    </source>
</evidence>
<dbReference type="InterPro" id="IPR024709">
    <property type="entry name" value="FucosylTrfase_pln"/>
</dbReference>
<feature type="compositionally biased region" description="Low complexity" evidence="7">
    <location>
        <begin position="9"/>
        <end position="19"/>
    </location>
</feature>
<comment type="similarity">
    <text evidence="1">Belongs to the glycosyltransferase GT106 family.</text>
</comment>
<evidence type="ECO:0000256" key="4">
    <source>
        <dbReference type="ARBA" id="ARBA00023253"/>
    </source>
</evidence>
<dbReference type="GO" id="GO:0016757">
    <property type="term" value="F:glycosyltransferase activity"/>
    <property type="evidence" value="ECO:0000318"/>
    <property type="project" value="GO_Central"/>
</dbReference>
<accession>A0A9R1VG35</accession>
<dbReference type="PIRSF" id="PIRSF009360">
    <property type="entry name" value="UCP009360"/>
    <property type="match status" value="1"/>
</dbReference>
<evidence type="ECO:0000256" key="7">
    <source>
        <dbReference type="SAM" id="MobiDB-lite"/>
    </source>
</evidence>
<keyword evidence="8" id="KW-0472">Membrane</keyword>
<evidence type="ECO:0000256" key="8">
    <source>
        <dbReference type="SAM" id="Phobius"/>
    </source>
</evidence>
<evidence type="ECO:0000256" key="5">
    <source>
        <dbReference type="ARBA" id="ARBA00023277"/>
    </source>
</evidence>
<evidence type="ECO:0000256" key="1">
    <source>
        <dbReference type="ARBA" id="ARBA00007737"/>
    </source>
</evidence>
<feature type="region of interest" description="Disordered" evidence="7">
    <location>
        <begin position="1"/>
        <end position="40"/>
    </location>
</feature>
<sequence>MDATPNYYSSSSSGKSLSSPPSPPTTHSTSRRRGRSYNSRRRRPHLLNGKFFRRRIFGYLLLLPLLFLSAVITFVGPLSAMLFPNPLPGSIYRSHEIFQNLLTDIQSDTSSGIQLSDVWRQKMKLTEQKPCPTTSHQYLETGIPDQYLVVEANGGLNQQRSSICNAVAVAGLLNATLLIPLFNFHNVWRDSRQILLLNEHPLILKCNKELFLAFCCLNLLFFLYSFVLHSEFADIYDEDHFIATLKEYVNVVRELPNELMENYNFSISNIPNFRVPAWASANYYLKQVYPVLKEQRIVRIAPFANRLSPNLPPHIQYLRCVANYEALRFSNSIITVAKMLVNRMTVDSSNSGGNYVSIHLRFEEDMVAFSCCVYDGGKSEQLEMDKIRQKDWGDKFKRKDYIIDPVRNRINGRCPMTPLEVGMMLRGMGFANTTPIYLASGKIYEADKNVAPLRKMFPLLHTKELLSTPEELASFKNYSSRMAALDYIVCFFSEVFVTTQGGNFPHFLMGHRKFHYGHAKTIMPDKRKLVVLLHNTTISWDEFKKEMQVMLAESDHKGVAIPNIKKITRKNSLYLNPFPECQCLKKPKLFEEEY</sequence>
<protein>
    <recommendedName>
        <fullName evidence="6">O-fucosyltransferase family protein</fullName>
    </recommendedName>
</protein>
<keyword evidence="8" id="KW-1133">Transmembrane helix</keyword>
<dbReference type="GO" id="GO:0005794">
    <property type="term" value="C:Golgi apparatus"/>
    <property type="evidence" value="ECO:0000318"/>
    <property type="project" value="GO_Central"/>
</dbReference>
<dbReference type="InterPro" id="IPR019378">
    <property type="entry name" value="GDP-Fuc_O-FucTrfase"/>
</dbReference>
<keyword evidence="5" id="KW-0119">Carbohydrate metabolism</keyword>
<dbReference type="EMBL" id="NBSK02000005">
    <property type="protein sequence ID" value="KAJ0204363.1"/>
    <property type="molecule type" value="Genomic_DNA"/>
</dbReference>
<keyword evidence="10" id="KW-1185">Reference proteome</keyword>
<feature type="transmembrane region" description="Helical" evidence="8">
    <location>
        <begin position="56"/>
        <end position="83"/>
    </location>
</feature>
<dbReference type="Proteomes" id="UP000235145">
    <property type="component" value="Unassembled WGS sequence"/>
</dbReference>
<gene>
    <name evidence="9" type="ORF">LSAT_V11C500282310</name>
</gene>
<name>A0A9R1VG35_LACSA</name>
<dbReference type="PANTHER" id="PTHR31288">
    <property type="entry name" value="O-FUCOSYLTRANSFERASE FAMILY PROTEIN"/>
    <property type="match status" value="1"/>
</dbReference>
<dbReference type="AlphaFoldDB" id="A0A9R1VG35"/>
<feature type="transmembrane region" description="Helical" evidence="8">
    <location>
        <begin position="209"/>
        <end position="227"/>
    </location>
</feature>
<feature type="transmembrane region" description="Helical" evidence="8">
    <location>
        <begin position="166"/>
        <end position="188"/>
    </location>
</feature>
<evidence type="ECO:0000256" key="2">
    <source>
        <dbReference type="ARBA" id="ARBA00022676"/>
    </source>
</evidence>
<dbReference type="Pfam" id="PF10250">
    <property type="entry name" value="O-FucT"/>
    <property type="match status" value="2"/>
</dbReference>
<evidence type="ECO:0000256" key="3">
    <source>
        <dbReference type="ARBA" id="ARBA00022679"/>
    </source>
</evidence>
<dbReference type="GO" id="GO:0006004">
    <property type="term" value="P:fucose metabolic process"/>
    <property type="evidence" value="ECO:0007669"/>
    <property type="project" value="UniProtKB-KW"/>
</dbReference>
<dbReference type="PANTHER" id="PTHR31288:SF8">
    <property type="entry name" value="O-FUCOSYLTRANSFERASE 10-RELATED"/>
    <property type="match status" value="1"/>
</dbReference>
<comment type="caution">
    <text evidence="9">The sequence shown here is derived from an EMBL/GenBank/DDBJ whole genome shotgun (WGS) entry which is preliminary data.</text>
</comment>
<keyword evidence="3" id="KW-0808">Transferase</keyword>
<proteinExistence type="inferred from homology"/>
<evidence type="ECO:0000313" key="10">
    <source>
        <dbReference type="Proteomes" id="UP000235145"/>
    </source>
</evidence>
<dbReference type="CDD" id="cd11299">
    <property type="entry name" value="O-FucT_plant"/>
    <property type="match status" value="1"/>
</dbReference>
<keyword evidence="8" id="KW-0812">Transmembrane</keyword>
<reference evidence="9 10" key="1">
    <citation type="journal article" date="2017" name="Nat. Commun.">
        <title>Genome assembly with in vitro proximity ligation data and whole-genome triplication in lettuce.</title>
        <authorList>
            <person name="Reyes-Chin-Wo S."/>
            <person name="Wang Z."/>
            <person name="Yang X."/>
            <person name="Kozik A."/>
            <person name="Arikit S."/>
            <person name="Song C."/>
            <person name="Xia L."/>
            <person name="Froenicke L."/>
            <person name="Lavelle D.O."/>
            <person name="Truco M.J."/>
            <person name="Xia R."/>
            <person name="Zhu S."/>
            <person name="Xu C."/>
            <person name="Xu H."/>
            <person name="Xu X."/>
            <person name="Cox K."/>
            <person name="Korf I."/>
            <person name="Meyers B.C."/>
            <person name="Michelmore R.W."/>
        </authorList>
    </citation>
    <scope>NUCLEOTIDE SEQUENCE [LARGE SCALE GENOMIC DNA]</scope>
    <source>
        <strain evidence="10">cv. Salinas</strain>
        <tissue evidence="9">Seedlings</tissue>
    </source>
</reference>
<keyword evidence="2" id="KW-0328">Glycosyltransferase</keyword>
<keyword evidence="4" id="KW-0294">Fucose metabolism</keyword>